<reference evidence="4 5" key="1">
    <citation type="journal article" date="2014" name="Int. J. Syst. Evol. Microbiol.">
        <title>Complete genome sequence of Corynebacterium casei LMG S-19264T (=DSM 44701T), isolated from a smear-ripened cheese.</title>
        <authorList>
            <consortium name="US DOE Joint Genome Institute (JGI-PGF)"/>
            <person name="Walter F."/>
            <person name="Albersmeier A."/>
            <person name="Kalinowski J."/>
            <person name="Ruckert C."/>
        </authorList>
    </citation>
    <scope>NUCLEOTIDE SEQUENCE [LARGE SCALE GENOMIC DNA]</scope>
    <source>
        <strain evidence="4 5">CGMCC 1.16330</strain>
    </source>
</reference>
<dbReference type="CDD" id="cd00413">
    <property type="entry name" value="Glyco_hydrolase_16"/>
    <property type="match status" value="1"/>
</dbReference>
<organism evidence="4 5">
    <name type="scientific">Caldovatus sediminis</name>
    <dbReference type="NCBI Taxonomy" id="2041189"/>
    <lineage>
        <taxon>Bacteria</taxon>
        <taxon>Pseudomonadati</taxon>
        <taxon>Pseudomonadota</taxon>
        <taxon>Alphaproteobacteria</taxon>
        <taxon>Acetobacterales</taxon>
        <taxon>Roseomonadaceae</taxon>
        <taxon>Caldovatus</taxon>
    </lineage>
</organism>
<feature type="domain" description="GH16" evidence="3">
    <location>
        <begin position="38"/>
        <end position="291"/>
    </location>
</feature>
<accession>A0A8J2ZBL3</accession>
<name>A0A8J2ZBL3_9PROT</name>
<evidence type="ECO:0000313" key="4">
    <source>
        <dbReference type="EMBL" id="GGG32206.1"/>
    </source>
</evidence>
<dbReference type="SUPFAM" id="SSF49899">
    <property type="entry name" value="Concanavalin A-like lectins/glucanases"/>
    <property type="match status" value="1"/>
</dbReference>
<gene>
    <name evidence="4" type="ORF">GCM10010964_20200</name>
</gene>
<dbReference type="InterPro" id="IPR000757">
    <property type="entry name" value="Beta-glucanase-like"/>
</dbReference>
<dbReference type="AlphaFoldDB" id="A0A8J2ZBL3"/>
<evidence type="ECO:0000313" key="5">
    <source>
        <dbReference type="Proteomes" id="UP000597507"/>
    </source>
</evidence>
<dbReference type="PROSITE" id="PS51762">
    <property type="entry name" value="GH16_2"/>
    <property type="match status" value="1"/>
</dbReference>
<dbReference type="GO" id="GO:0004553">
    <property type="term" value="F:hydrolase activity, hydrolyzing O-glycosyl compounds"/>
    <property type="evidence" value="ECO:0007669"/>
    <property type="project" value="InterPro"/>
</dbReference>
<comment type="similarity">
    <text evidence="1">Belongs to the glycosyl hydrolase 16 family.</text>
</comment>
<feature type="region of interest" description="Disordered" evidence="2">
    <location>
        <begin position="35"/>
        <end position="55"/>
    </location>
</feature>
<evidence type="ECO:0000256" key="1">
    <source>
        <dbReference type="ARBA" id="ARBA00006865"/>
    </source>
</evidence>
<dbReference type="InterPro" id="IPR013320">
    <property type="entry name" value="ConA-like_dom_sf"/>
</dbReference>
<dbReference type="Pfam" id="PF00722">
    <property type="entry name" value="Glyco_hydro_16"/>
    <property type="match status" value="1"/>
</dbReference>
<protein>
    <recommendedName>
        <fullName evidence="3">GH16 domain-containing protein</fullName>
    </recommendedName>
</protein>
<dbReference type="Proteomes" id="UP000597507">
    <property type="component" value="Unassembled WGS sequence"/>
</dbReference>
<dbReference type="PANTHER" id="PTHR10963">
    <property type="entry name" value="GLYCOSYL HYDROLASE-RELATED"/>
    <property type="match status" value="1"/>
</dbReference>
<evidence type="ECO:0000259" key="3">
    <source>
        <dbReference type="PROSITE" id="PS51762"/>
    </source>
</evidence>
<proteinExistence type="inferred from homology"/>
<dbReference type="GO" id="GO:0005975">
    <property type="term" value="P:carbohydrate metabolic process"/>
    <property type="evidence" value="ECO:0007669"/>
    <property type="project" value="InterPro"/>
</dbReference>
<dbReference type="Gene3D" id="2.60.120.200">
    <property type="match status" value="1"/>
</dbReference>
<keyword evidence="5" id="KW-1185">Reference proteome</keyword>
<dbReference type="EMBL" id="BMKS01000005">
    <property type="protein sequence ID" value="GGG32206.1"/>
    <property type="molecule type" value="Genomic_DNA"/>
</dbReference>
<comment type="caution">
    <text evidence="4">The sequence shown here is derived from an EMBL/GenBank/DDBJ whole genome shotgun (WGS) entry which is preliminary data.</text>
</comment>
<evidence type="ECO:0000256" key="2">
    <source>
        <dbReference type="SAM" id="MobiDB-lite"/>
    </source>
</evidence>
<dbReference type="InterPro" id="IPR050546">
    <property type="entry name" value="Glycosyl_Hydrlase_16"/>
</dbReference>
<sequence length="291" mass="32106">MVREVLRADGVPVTIYRYGWGDDVVRLPGVSGVTREQLEQPGGAPPAAPAPGSDADQNAWKFRETFFDGFDGNSVVHANWPMIYGGTTYWNGAFYWDPGEVSVGNGMLTIGLSKQSNGMWSVGGLSTGPYPGAPEGIGYTFTYGRVDIRAKVSEEVNGAGPCFLLWPADLSRWPPEVNILETPYGDGMFTNHWRGPGGNNDDRYESHFFDIDYSQWHTYTLDWTPDRLALYVDGRLIHEFTENIPNEPMSVGLQGHVGAAHEAWYGSPNGTGVDRVEIMVDYVRVSEWIGG</sequence>
<dbReference type="PANTHER" id="PTHR10963:SF60">
    <property type="entry name" value="GRAM-NEGATIVE BACTERIA-BINDING PROTEIN 1-RELATED"/>
    <property type="match status" value="1"/>
</dbReference>